<dbReference type="SUPFAM" id="SSF56925">
    <property type="entry name" value="OMPA-like"/>
    <property type="match status" value="1"/>
</dbReference>
<proteinExistence type="predicted"/>
<evidence type="ECO:0000256" key="1">
    <source>
        <dbReference type="SAM" id="MobiDB-lite"/>
    </source>
</evidence>
<gene>
    <name evidence="3" type="ORF">SAMN05421771_1410</name>
</gene>
<protein>
    <submittedName>
        <fullName evidence="3">Uncharacterized protein</fullName>
    </submittedName>
</protein>
<feature type="signal peptide" evidence="2">
    <location>
        <begin position="1"/>
        <end position="25"/>
    </location>
</feature>
<dbReference type="OrthoDB" id="120339at2"/>
<dbReference type="STRING" id="474950.SAMN05421771_1410"/>
<organism evidence="3 4">
    <name type="scientific">Granulicella pectinivorans</name>
    <dbReference type="NCBI Taxonomy" id="474950"/>
    <lineage>
        <taxon>Bacteria</taxon>
        <taxon>Pseudomonadati</taxon>
        <taxon>Acidobacteriota</taxon>
        <taxon>Terriglobia</taxon>
        <taxon>Terriglobales</taxon>
        <taxon>Acidobacteriaceae</taxon>
        <taxon>Granulicella</taxon>
    </lineage>
</organism>
<dbReference type="RefSeq" id="WP_089837886.1">
    <property type="nucleotide sequence ID" value="NZ_FOZL01000001.1"/>
</dbReference>
<keyword evidence="4" id="KW-1185">Reference proteome</keyword>
<accession>A0A1I6LWY5</accession>
<feature type="region of interest" description="Disordered" evidence="1">
    <location>
        <begin position="204"/>
        <end position="232"/>
    </location>
</feature>
<dbReference type="AlphaFoldDB" id="A0A1I6LWY5"/>
<feature type="chain" id="PRO_5011493715" evidence="2">
    <location>
        <begin position="26"/>
        <end position="232"/>
    </location>
</feature>
<feature type="compositionally biased region" description="Pro residues" evidence="1">
    <location>
        <begin position="209"/>
        <end position="232"/>
    </location>
</feature>
<evidence type="ECO:0000256" key="2">
    <source>
        <dbReference type="SAM" id="SignalP"/>
    </source>
</evidence>
<dbReference type="EMBL" id="FOZL01000001">
    <property type="protein sequence ID" value="SFS07943.1"/>
    <property type="molecule type" value="Genomic_DNA"/>
</dbReference>
<sequence>MTMQNLVGRLGLLALALGVSTAAYGQAEVTASQAMELSAFGAATGTFTGLENTRNFGMTAGADLAFRPFFGVRPALEIRGTYPFDKGAVLGLKDGLIGVRLMKSYGRFEPYLDGLWGRGEITYVGGFIVGNFRYDRTTSNVWSGGGGFDYRLTNHFGIKADAQVQRWSTPVTNSGKVYPVPVSLGVTYHFDFNHHYKMHRTRPARVYDAPPPPSVEVAPPPPPPPTSPAPNL</sequence>
<dbReference type="InterPro" id="IPR011250">
    <property type="entry name" value="OMP/PagP_B-barrel"/>
</dbReference>
<evidence type="ECO:0000313" key="4">
    <source>
        <dbReference type="Proteomes" id="UP000199024"/>
    </source>
</evidence>
<reference evidence="3 4" key="1">
    <citation type="submission" date="2016-10" db="EMBL/GenBank/DDBJ databases">
        <authorList>
            <person name="de Groot N.N."/>
        </authorList>
    </citation>
    <scope>NUCLEOTIDE SEQUENCE [LARGE SCALE GENOMIC DNA]</scope>
    <source>
        <strain evidence="3 4">DSM 21001</strain>
    </source>
</reference>
<keyword evidence="2" id="KW-0732">Signal</keyword>
<dbReference type="Proteomes" id="UP000199024">
    <property type="component" value="Unassembled WGS sequence"/>
</dbReference>
<name>A0A1I6LWY5_9BACT</name>
<evidence type="ECO:0000313" key="3">
    <source>
        <dbReference type="EMBL" id="SFS07943.1"/>
    </source>
</evidence>